<dbReference type="GO" id="GO:0003682">
    <property type="term" value="F:chromatin binding"/>
    <property type="evidence" value="ECO:0007669"/>
    <property type="project" value="TreeGrafter"/>
</dbReference>
<comment type="caution">
    <text evidence="3">The sequence shown here is derived from an EMBL/GenBank/DDBJ whole genome shotgun (WGS) entry which is preliminary data.</text>
</comment>
<dbReference type="GO" id="GO:0097355">
    <property type="term" value="P:protein localization to heterochromatin"/>
    <property type="evidence" value="ECO:0007669"/>
    <property type="project" value="TreeGrafter"/>
</dbReference>
<feature type="region of interest" description="Disordered" evidence="1">
    <location>
        <begin position="1"/>
        <end position="69"/>
    </location>
</feature>
<feature type="compositionally biased region" description="Pro residues" evidence="1">
    <location>
        <begin position="591"/>
        <end position="602"/>
    </location>
</feature>
<protein>
    <recommendedName>
        <fullName evidence="2">TASOR pseudo-PARP domain-containing protein</fullName>
    </recommendedName>
</protein>
<feature type="compositionally biased region" description="Low complexity" evidence="1">
    <location>
        <begin position="52"/>
        <end position="69"/>
    </location>
</feature>
<dbReference type="AlphaFoldDB" id="A0A9D3Q280"/>
<reference evidence="3" key="1">
    <citation type="submission" date="2021-01" db="EMBL/GenBank/DDBJ databases">
        <authorList>
            <person name="Zahm M."/>
            <person name="Roques C."/>
            <person name="Cabau C."/>
            <person name="Klopp C."/>
            <person name="Donnadieu C."/>
            <person name="Jouanno E."/>
            <person name="Lampietro C."/>
            <person name="Louis A."/>
            <person name="Herpin A."/>
            <person name="Echchiki A."/>
            <person name="Berthelot C."/>
            <person name="Parey E."/>
            <person name="Roest-Crollius H."/>
            <person name="Braasch I."/>
            <person name="Postlethwait J."/>
            <person name="Bobe J."/>
            <person name="Montfort J."/>
            <person name="Bouchez O."/>
            <person name="Begum T."/>
            <person name="Mejri S."/>
            <person name="Adams A."/>
            <person name="Chen W.-J."/>
            <person name="Guiguen Y."/>
        </authorList>
    </citation>
    <scope>NUCLEOTIDE SEQUENCE</scope>
    <source>
        <strain evidence="3">YG-15Mar2019-1</strain>
        <tissue evidence="3">Brain</tissue>
    </source>
</reference>
<name>A0A9D3Q280_MEGAT</name>
<dbReference type="InterPro" id="IPR022188">
    <property type="entry name" value="TASOR_DUF3715"/>
</dbReference>
<dbReference type="EMBL" id="JAFDVH010000008">
    <property type="protein sequence ID" value="KAG7472885.1"/>
    <property type="molecule type" value="Genomic_DNA"/>
</dbReference>
<feature type="compositionally biased region" description="Acidic residues" evidence="1">
    <location>
        <begin position="661"/>
        <end position="673"/>
    </location>
</feature>
<dbReference type="GO" id="GO:0000792">
    <property type="term" value="C:heterochromatin"/>
    <property type="evidence" value="ECO:0007669"/>
    <property type="project" value="TreeGrafter"/>
</dbReference>
<feature type="domain" description="TASOR pseudo-PARP" evidence="2">
    <location>
        <begin position="142"/>
        <end position="285"/>
    </location>
</feature>
<feature type="region of interest" description="Disordered" evidence="1">
    <location>
        <begin position="586"/>
        <end position="637"/>
    </location>
</feature>
<dbReference type="GO" id="GO:0005654">
    <property type="term" value="C:nucleoplasm"/>
    <property type="evidence" value="ECO:0007669"/>
    <property type="project" value="TreeGrafter"/>
</dbReference>
<dbReference type="PANTHER" id="PTHR16207">
    <property type="entry name" value="SET DOMAIN-CONTAINING PROTEIN"/>
    <property type="match status" value="1"/>
</dbReference>
<dbReference type="Gene3D" id="3.90.228.10">
    <property type="match status" value="1"/>
</dbReference>
<evidence type="ECO:0000256" key="1">
    <source>
        <dbReference type="SAM" id="MobiDB-lite"/>
    </source>
</evidence>
<proteinExistence type="predicted"/>
<feature type="region of interest" description="Disordered" evidence="1">
    <location>
        <begin position="911"/>
        <end position="937"/>
    </location>
</feature>
<feature type="region of interest" description="Disordered" evidence="1">
    <location>
        <begin position="749"/>
        <end position="776"/>
    </location>
</feature>
<organism evidence="3 4">
    <name type="scientific">Megalops atlanticus</name>
    <name type="common">Tarpon</name>
    <name type="synonym">Clupea gigantea</name>
    <dbReference type="NCBI Taxonomy" id="7932"/>
    <lineage>
        <taxon>Eukaryota</taxon>
        <taxon>Metazoa</taxon>
        <taxon>Chordata</taxon>
        <taxon>Craniata</taxon>
        <taxon>Vertebrata</taxon>
        <taxon>Euteleostomi</taxon>
        <taxon>Actinopterygii</taxon>
        <taxon>Neopterygii</taxon>
        <taxon>Teleostei</taxon>
        <taxon>Elopiformes</taxon>
        <taxon>Megalopidae</taxon>
        <taxon>Megalops</taxon>
    </lineage>
</organism>
<gene>
    <name evidence="3" type="ORF">MATL_G00114030</name>
</gene>
<dbReference type="Pfam" id="PF12509">
    <property type="entry name" value="DUF3715"/>
    <property type="match status" value="1"/>
</dbReference>
<dbReference type="InterPro" id="IPR046432">
    <property type="entry name" value="TASOR"/>
</dbReference>
<feature type="compositionally biased region" description="Gly residues" evidence="1">
    <location>
        <begin position="609"/>
        <end position="619"/>
    </location>
</feature>
<feature type="region of interest" description="Disordered" evidence="1">
    <location>
        <begin position="795"/>
        <end position="831"/>
    </location>
</feature>
<evidence type="ECO:0000313" key="3">
    <source>
        <dbReference type="EMBL" id="KAG7472885.1"/>
    </source>
</evidence>
<accession>A0A9D3Q280</accession>
<dbReference type="OrthoDB" id="5960959at2759"/>
<dbReference type="PANTHER" id="PTHR16207:SF1">
    <property type="entry name" value="PROTEIN TASOR"/>
    <property type="match status" value="1"/>
</dbReference>
<dbReference type="Proteomes" id="UP001046870">
    <property type="component" value="Chromosome 8"/>
</dbReference>
<keyword evidence="4" id="KW-1185">Reference proteome</keyword>
<feature type="region of interest" description="Disordered" evidence="1">
    <location>
        <begin position="657"/>
        <end position="687"/>
    </location>
</feature>
<evidence type="ECO:0000259" key="2">
    <source>
        <dbReference type="Pfam" id="PF12509"/>
    </source>
</evidence>
<evidence type="ECO:0000313" key="4">
    <source>
        <dbReference type="Proteomes" id="UP001046870"/>
    </source>
</evidence>
<sequence>MAKTHEESDSGDVSPERLLPSPSAANQEGLQVACGERLVPGQEAGEGRRSGAPESQHSSASSTAQSPPEELLLRSFQIPRKNKEAKALFQYVLPDSREFNDIVSILCSSYLEPASAGTFTYAKARFVHSELLEKEFFEKKREMKEEARSDSELLESYSFLLTDSSKLPGICEKGLCVGHSRITSLGNPALGVYLSRYSDLLCMNPFPVGASGEIIIFKVIRGRVRSFETGLKNVLDPSPKYDCHVSKKASRVPSLLSYRAFEITQQYFYEYAFDEIRPRPRHVCPYAVVSFLYTGQQGVPLHKPTAPFRSHSTSAEGNTGRSSYTVWSGELQNRGQVVSQVCLRSSSRPFLPVKLPEVLEMDMAMQLDQVKQKIPAALFSWNTYSGTREVLRSGLYGSLLEVLDSSKQSDALVTLLLRLEKERMVLLKPLIDGGFLFLLSSAQMVSPSEGGGKWAWRLQALFIFRESREVSGRVSGRGVTPDAPPPDAPLIAGVGRFLPALHYALRKLRTTDPPDLAAGVARQAQDYLHRCGAGLRPHYMSEYQQTLDGKEHLYPAPRQTPGLDGRLRAYLSRPACYSVPVAQAQAMVESSPPPPQPPPERCPAPDTGGADGQPGGQEGAGVQPKQKKRRGLPQGNYDQAMMKELLKVIRSHKHMRVESWQEAESEDGEEAESVEGQGVGPDDWQGAGLLDLHGLHGLKRKLENKPTGVPSKRQRIGLSSLLNGELITGGLDSNTDTLLNMLLATLKHTRTPSSPTEPADWSVEEPGAAESLPYDGDLGLPAGCDIDLRKRLVQESQEELSRLEDQAEGGASPQGGAHPEMPSGEQSHEESYLPWRLIPITGVKSEGYRRLKKGDPLDPRVRVCRRRTQRVRSEPAGDDGKVGGSLDGVLEEELSSFSVEVQEVLAGVGVPDSPEALAPRRPLQELAFSRPAHQASS</sequence>
<dbReference type="GO" id="GO:0045814">
    <property type="term" value="P:negative regulation of gene expression, epigenetic"/>
    <property type="evidence" value="ECO:0007669"/>
    <property type="project" value="InterPro"/>
</dbReference>
<feature type="compositionally biased region" description="Basic and acidic residues" evidence="1">
    <location>
        <begin position="795"/>
        <end position="805"/>
    </location>
</feature>